<gene>
    <name evidence="4" type="primary">LOC113869843</name>
</gene>
<dbReference type="InterPro" id="IPR052006">
    <property type="entry name" value="MLP-like"/>
</dbReference>
<sequence length="151" mass="17290">MALTGKLSAEIGIQTPPAKFFNFIAKQLNHIQNITEKVHQTKLHQGDWHAIGSVKQWTYVIDGKVTTCKESIEAIDERNKSITYNLYDGDVSHQYKILKLIFQVIEKNDGGAFAKGTFEYEKINEHVEPPYGYMEYITKVFQDIDAHLLKA</sequence>
<evidence type="ECO:0000313" key="4">
    <source>
        <dbReference type="RefSeq" id="XP_027362139.1"/>
    </source>
</evidence>
<dbReference type="InterPro" id="IPR000916">
    <property type="entry name" value="Bet_v_I/MLP"/>
</dbReference>
<evidence type="ECO:0000313" key="3">
    <source>
        <dbReference type="Proteomes" id="UP000694853"/>
    </source>
</evidence>
<dbReference type="SMART" id="SM01037">
    <property type="entry name" value="Bet_v_1"/>
    <property type="match status" value="1"/>
</dbReference>
<reference evidence="4" key="2">
    <citation type="submission" date="2025-08" db="UniProtKB">
        <authorList>
            <consortium name="RefSeq"/>
        </authorList>
    </citation>
    <scope>IDENTIFICATION</scope>
    <source>
        <tissue evidence="4">Young leaves</tissue>
    </source>
</reference>
<dbReference type="PANTHER" id="PTHR31338:SF16">
    <property type="entry name" value="POLYKETIDE CYCLASE_DEHYDRASE AND LIPID TRANSPORT SUPERFAMILY PROTEIN"/>
    <property type="match status" value="1"/>
</dbReference>
<dbReference type="RefSeq" id="XP_027362139.1">
    <property type="nucleotide sequence ID" value="XM_027506338.1"/>
</dbReference>
<evidence type="ECO:0000259" key="2">
    <source>
        <dbReference type="SMART" id="SM01037"/>
    </source>
</evidence>
<dbReference type="OrthoDB" id="1847301at2759"/>
<dbReference type="KEGG" id="aprc:113869843"/>
<reference evidence="3" key="1">
    <citation type="journal article" date="2019" name="Toxins">
        <title>Detection of Abrin-Like and Prepropulchellin-Like Toxin Genes and Transcripts Using Whole Genome Sequencing and Full-Length Transcript Sequencing of Abrus precatorius.</title>
        <authorList>
            <person name="Hovde B.T."/>
            <person name="Daligault H.E."/>
            <person name="Hanschen E.R."/>
            <person name="Kunde Y.A."/>
            <person name="Johnson M.B."/>
            <person name="Starkenburg S.R."/>
            <person name="Johnson S.L."/>
        </authorList>
    </citation>
    <scope>NUCLEOTIDE SEQUENCE [LARGE SCALE GENOMIC DNA]</scope>
</reference>
<name>A0A8B8M4K3_ABRPR</name>
<dbReference type="PANTHER" id="PTHR31338">
    <property type="entry name" value="POLYKETIDE CYCLASE/DEHYDRASE AND LIPID TRANSPORT SUPERFAMILY PROTEIN"/>
    <property type="match status" value="1"/>
</dbReference>
<dbReference type="Gene3D" id="3.30.530.20">
    <property type="match status" value="1"/>
</dbReference>
<dbReference type="GeneID" id="113869843"/>
<dbReference type="GO" id="GO:0006952">
    <property type="term" value="P:defense response"/>
    <property type="evidence" value="ECO:0007669"/>
    <property type="project" value="InterPro"/>
</dbReference>
<accession>A0A8B8M4K3</accession>
<dbReference type="CDD" id="cd07816">
    <property type="entry name" value="Bet_v1-like"/>
    <property type="match status" value="1"/>
</dbReference>
<evidence type="ECO:0000256" key="1">
    <source>
        <dbReference type="ARBA" id="ARBA00038242"/>
    </source>
</evidence>
<dbReference type="Proteomes" id="UP000694853">
    <property type="component" value="Unplaced"/>
</dbReference>
<dbReference type="SUPFAM" id="SSF55961">
    <property type="entry name" value="Bet v1-like"/>
    <property type="match status" value="1"/>
</dbReference>
<keyword evidence="3" id="KW-1185">Reference proteome</keyword>
<dbReference type="InterPro" id="IPR023393">
    <property type="entry name" value="START-like_dom_sf"/>
</dbReference>
<dbReference type="AlphaFoldDB" id="A0A8B8M4K3"/>
<protein>
    <submittedName>
        <fullName evidence="4">MLP-like protein 43</fullName>
    </submittedName>
</protein>
<proteinExistence type="inferred from homology"/>
<organism evidence="3 4">
    <name type="scientific">Abrus precatorius</name>
    <name type="common">Indian licorice</name>
    <name type="synonym">Glycine abrus</name>
    <dbReference type="NCBI Taxonomy" id="3816"/>
    <lineage>
        <taxon>Eukaryota</taxon>
        <taxon>Viridiplantae</taxon>
        <taxon>Streptophyta</taxon>
        <taxon>Embryophyta</taxon>
        <taxon>Tracheophyta</taxon>
        <taxon>Spermatophyta</taxon>
        <taxon>Magnoliopsida</taxon>
        <taxon>eudicotyledons</taxon>
        <taxon>Gunneridae</taxon>
        <taxon>Pentapetalae</taxon>
        <taxon>rosids</taxon>
        <taxon>fabids</taxon>
        <taxon>Fabales</taxon>
        <taxon>Fabaceae</taxon>
        <taxon>Papilionoideae</taxon>
        <taxon>50 kb inversion clade</taxon>
        <taxon>NPAAA clade</taxon>
        <taxon>indigoferoid/millettioid clade</taxon>
        <taxon>Abreae</taxon>
        <taxon>Abrus</taxon>
    </lineage>
</organism>
<feature type="domain" description="Bet v I/Major latex protein" evidence="2">
    <location>
        <begin position="2"/>
        <end position="151"/>
    </location>
</feature>
<dbReference type="Pfam" id="PF00407">
    <property type="entry name" value="Bet_v_1"/>
    <property type="match status" value="1"/>
</dbReference>
<comment type="similarity">
    <text evidence="1">Belongs to the MLP family.</text>
</comment>